<protein>
    <submittedName>
        <fullName evidence="8">Uncharacterized protein</fullName>
    </submittedName>
</protein>
<dbReference type="Proteomes" id="UP000518266">
    <property type="component" value="Unassembled WGS sequence"/>
</dbReference>
<keyword evidence="4" id="KW-0732">Signal</keyword>
<organism evidence="8 9">
    <name type="scientific">Dissostichus mawsoni</name>
    <name type="common">Antarctic cod</name>
    <dbReference type="NCBI Taxonomy" id="36200"/>
    <lineage>
        <taxon>Eukaryota</taxon>
        <taxon>Metazoa</taxon>
        <taxon>Chordata</taxon>
        <taxon>Craniata</taxon>
        <taxon>Vertebrata</taxon>
        <taxon>Euteleostomi</taxon>
        <taxon>Actinopterygii</taxon>
        <taxon>Neopterygii</taxon>
        <taxon>Teleostei</taxon>
        <taxon>Neoteleostei</taxon>
        <taxon>Acanthomorphata</taxon>
        <taxon>Eupercaria</taxon>
        <taxon>Perciformes</taxon>
        <taxon>Notothenioidei</taxon>
        <taxon>Nototheniidae</taxon>
        <taxon>Dissostichus</taxon>
    </lineage>
</organism>
<name>A0A7J5ZGG6_DISMA</name>
<evidence type="ECO:0000256" key="5">
    <source>
        <dbReference type="ARBA" id="ARBA00023157"/>
    </source>
</evidence>
<dbReference type="InterPro" id="IPR019345">
    <property type="entry name" value="ARMET_C"/>
</dbReference>
<evidence type="ECO:0000259" key="7">
    <source>
        <dbReference type="Pfam" id="PF20145"/>
    </source>
</evidence>
<dbReference type="Pfam" id="PF10208">
    <property type="entry name" value="ARMET_C"/>
    <property type="match status" value="1"/>
</dbReference>
<dbReference type="GO" id="GO:0005783">
    <property type="term" value="C:endoplasmic reticulum"/>
    <property type="evidence" value="ECO:0007669"/>
    <property type="project" value="TreeGrafter"/>
</dbReference>
<dbReference type="SUPFAM" id="SSF68906">
    <property type="entry name" value="SAP domain"/>
    <property type="match status" value="1"/>
</dbReference>
<comment type="similarity">
    <text evidence="2">Belongs to the ARMET family.</text>
</comment>
<feature type="domain" description="ARMET C-terminal" evidence="6">
    <location>
        <begin position="157"/>
        <end position="193"/>
    </location>
</feature>
<accession>A0A7J5ZGG6</accession>
<evidence type="ECO:0000313" key="9">
    <source>
        <dbReference type="Proteomes" id="UP000518266"/>
    </source>
</evidence>
<sequence length="279" mass="31091">MTSVPVSLVLQFSRQRTVDWDAMKLIITQTRCHGGAALRLYAGLLFLRQATVKVRQHGVSRSYTVWQSDVGPQRTHSSPGGGRADPGLHCRPGQGGEAVLLSRSHIDAATRVTASVSRPLASHVPVEKICQRLSSTDMQICELRYDPQVKDLSSDGLKIMKVLELRNILASWGEECRGCLEKHEFVSLIQEKALLHAHISMLGLLRCRLAVQSRARRSRPRAIEQDSQNAEALSDQEVYLEMLPQITGQGWAVWSLTCEELQGPEVSHVFEQVEKVLHS</sequence>
<reference evidence="8 9" key="1">
    <citation type="submission" date="2020-03" db="EMBL/GenBank/DDBJ databases">
        <title>Dissostichus mawsoni Genome sequencing and assembly.</title>
        <authorList>
            <person name="Park H."/>
        </authorList>
    </citation>
    <scope>NUCLEOTIDE SEQUENCE [LARGE SCALE GENOMIC DNA]</scope>
    <source>
        <strain evidence="8">DM0001</strain>
        <tissue evidence="8">Muscle</tissue>
    </source>
</reference>
<dbReference type="OrthoDB" id="5597848at2759"/>
<evidence type="ECO:0000256" key="4">
    <source>
        <dbReference type="ARBA" id="ARBA00022729"/>
    </source>
</evidence>
<dbReference type="PANTHER" id="PTHR12990:SF9">
    <property type="entry name" value="CEREBRAL DOPAMINE NEUROTROPHIC FACTOR"/>
    <property type="match status" value="1"/>
</dbReference>
<dbReference type="EMBL" id="JAAKFY010000003">
    <property type="protein sequence ID" value="KAF3859458.1"/>
    <property type="molecule type" value="Genomic_DNA"/>
</dbReference>
<evidence type="ECO:0000313" key="8">
    <source>
        <dbReference type="EMBL" id="KAF3859458.1"/>
    </source>
</evidence>
<keyword evidence="3" id="KW-0964">Secreted</keyword>
<keyword evidence="9" id="KW-1185">Reference proteome</keyword>
<keyword evidence="5" id="KW-1015">Disulfide bond</keyword>
<comment type="caution">
    <text evidence="8">The sequence shown here is derived from an EMBL/GenBank/DDBJ whole genome shotgun (WGS) entry which is preliminary data.</text>
</comment>
<dbReference type="InterPro" id="IPR045332">
    <property type="entry name" value="ARMET_N"/>
</dbReference>
<evidence type="ECO:0000259" key="6">
    <source>
        <dbReference type="Pfam" id="PF10208"/>
    </source>
</evidence>
<gene>
    <name evidence="8" type="ORF">F7725_021857</name>
</gene>
<evidence type="ECO:0000256" key="3">
    <source>
        <dbReference type="ARBA" id="ARBA00022525"/>
    </source>
</evidence>
<evidence type="ECO:0000256" key="2">
    <source>
        <dbReference type="ARBA" id="ARBA00005617"/>
    </source>
</evidence>
<dbReference type="GO" id="GO:0005615">
    <property type="term" value="C:extracellular space"/>
    <property type="evidence" value="ECO:0007669"/>
    <property type="project" value="TreeGrafter"/>
</dbReference>
<dbReference type="Gene3D" id="1.10.225.10">
    <property type="entry name" value="Saposin-like"/>
    <property type="match status" value="1"/>
</dbReference>
<dbReference type="GO" id="GO:0031175">
    <property type="term" value="P:neuron projection development"/>
    <property type="evidence" value="ECO:0007669"/>
    <property type="project" value="TreeGrafter"/>
</dbReference>
<dbReference type="PANTHER" id="PTHR12990">
    <property type="entry name" value="ARMET-LIKE PROTEIN"/>
    <property type="match status" value="1"/>
</dbReference>
<dbReference type="InterPro" id="IPR045333">
    <property type="entry name" value="ARMET-like"/>
</dbReference>
<evidence type="ECO:0000256" key="1">
    <source>
        <dbReference type="ARBA" id="ARBA00004613"/>
    </source>
</evidence>
<dbReference type="Gene3D" id="1.10.720.30">
    <property type="entry name" value="SAP domain"/>
    <property type="match status" value="1"/>
</dbReference>
<proteinExistence type="inferred from homology"/>
<comment type="subcellular location">
    <subcellularLocation>
        <location evidence="1">Secreted</location>
    </subcellularLocation>
</comment>
<dbReference type="GO" id="GO:0071542">
    <property type="term" value="P:dopaminergic neuron differentiation"/>
    <property type="evidence" value="ECO:0007669"/>
    <property type="project" value="TreeGrafter"/>
</dbReference>
<dbReference type="AlphaFoldDB" id="A0A7J5ZGG6"/>
<feature type="domain" description="ARMET N-terminal" evidence="7">
    <location>
        <begin position="107"/>
        <end position="148"/>
    </location>
</feature>
<dbReference type="Pfam" id="PF20145">
    <property type="entry name" value="ARMET_N"/>
    <property type="match status" value="1"/>
</dbReference>
<dbReference type="InterPro" id="IPR036361">
    <property type="entry name" value="SAP_dom_sf"/>
</dbReference>